<feature type="domain" description="Glycoside hydrolase family 44 catalytic" evidence="5">
    <location>
        <begin position="116"/>
        <end position="331"/>
    </location>
</feature>
<comment type="caution">
    <text evidence="7">The sequence shown here is derived from an EMBL/GenBank/DDBJ whole genome shotgun (WGS) entry which is preliminary data.</text>
</comment>
<dbReference type="InterPro" id="IPR013780">
    <property type="entry name" value="Glyco_hydro_b"/>
</dbReference>
<keyword evidence="8" id="KW-1185">Reference proteome</keyword>
<protein>
    <submittedName>
        <fullName evidence="7">Uncharacterized protein</fullName>
    </submittedName>
</protein>
<dbReference type="RefSeq" id="WP_161981885.1">
    <property type="nucleotide sequence ID" value="NZ_BIFT01000001.1"/>
</dbReference>
<feature type="compositionally biased region" description="Low complexity" evidence="4">
    <location>
        <begin position="727"/>
        <end position="740"/>
    </location>
</feature>
<organism evidence="7 8">
    <name type="scientific">Dictyobacter alpinus</name>
    <dbReference type="NCBI Taxonomy" id="2014873"/>
    <lineage>
        <taxon>Bacteria</taxon>
        <taxon>Bacillati</taxon>
        <taxon>Chloroflexota</taxon>
        <taxon>Ktedonobacteria</taxon>
        <taxon>Ktedonobacterales</taxon>
        <taxon>Dictyobacteraceae</taxon>
        <taxon>Dictyobacter</taxon>
    </lineage>
</organism>
<dbReference type="NCBIfam" id="NF033679">
    <property type="entry name" value="DNRLRE_dom"/>
    <property type="match status" value="2"/>
</dbReference>
<name>A0A402B147_9CHLR</name>
<dbReference type="EMBL" id="BIFT01000001">
    <property type="protein sequence ID" value="GCE25085.1"/>
    <property type="molecule type" value="Genomic_DNA"/>
</dbReference>
<proteinExistence type="predicted"/>
<keyword evidence="3" id="KW-0732">Signal</keyword>
<dbReference type="SUPFAM" id="SSF51445">
    <property type="entry name" value="(Trans)glycosidases"/>
    <property type="match status" value="1"/>
</dbReference>
<dbReference type="AlphaFoldDB" id="A0A402B147"/>
<evidence type="ECO:0000313" key="8">
    <source>
        <dbReference type="Proteomes" id="UP000287171"/>
    </source>
</evidence>
<evidence type="ECO:0000256" key="1">
    <source>
        <dbReference type="ARBA" id="ARBA00004613"/>
    </source>
</evidence>
<evidence type="ECO:0000313" key="7">
    <source>
        <dbReference type="EMBL" id="GCE25085.1"/>
    </source>
</evidence>
<dbReference type="InterPro" id="IPR024745">
    <property type="entry name" value="GH44_cat"/>
</dbReference>
<dbReference type="GO" id="GO:0005576">
    <property type="term" value="C:extracellular region"/>
    <property type="evidence" value="ECO:0007669"/>
    <property type="project" value="UniProtKB-SubCell"/>
</dbReference>
<feature type="domain" description="Carbohydrate-binding module family 96" evidence="6">
    <location>
        <begin position="591"/>
        <end position="728"/>
    </location>
</feature>
<evidence type="ECO:0000259" key="5">
    <source>
        <dbReference type="Pfam" id="PF12891"/>
    </source>
</evidence>
<comment type="subcellular location">
    <subcellularLocation>
        <location evidence="1">Secreted</location>
    </subcellularLocation>
</comment>
<dbReference type="Pfam" id="PF24517">
    <property type="entry name" value="CBM96"/>
    <property type="match status" value="2"/>
</dbReference>
<gene>
    <name evidence="7" type="ORF">KDA_05690</name>
</gene>
<feature type="compositionally biased region" description="Low complexity" evidence="4">
    <location>
        <begin position="562"/>
        <end position="584"/>
    </location>
</feature>
<feature type="region of interest" description="Disordered" evidence="4">
    <location>
        <begin position="708"/>
        <end position="751"/>
    </location>
</feature>
<keyword evidence="2" id="KW-0964">Secreted</keyword>
<dbReference type="Pfam" id="PF12891">
    <property type="entry name" value="Glyco_hydro_44"/>
    <property type="match status" value="1"/>
</dbReference>
<sequence length="878" mass="94765">MDAHRLRKFALVVVATVLCLTTLVVGLIKTFPVHAASPGPALTVDAAANQHAIDSAIYGMAQYQLDAQLQSELKLPSARWGGDGTTTYNWLQDAYTTASYADFISGTGVANPTPSGQVDALTDSQLKWGGSTVVTVPLIGYVTKSSLYNCSYLKSQYPPQWGYFPYIHPNGDDCGNGKELAEPHKQLVDTNLGNNYIPVDSTWMKEWIKYLTNKYGAQAASKIIFQMDNEPENWLITQFDIHPDPTGFDEIVNKTLDYAGMIKSVDPTAKVMGPSNGYPYGYVHMGSNSKAGDNLESHNMAWIPYYLQAMSKYEQQKGIRPLDYLDVHFYGDSSSEDPATENTDAANAARLDSTRALWDPTYNGDSALNKYIPGENPTDKLGVIGELKRWIDQYYPGTKLSISEYDFGNHDHINGALTQADVLGIFGREGLSSAQLFFDPKSTDPAAYTYRMYLNYDGNGGHFGDTSVQASSADQGKLSIYASRRSSDNALTLMLVNKTGEDLTSTVNLNNFAVAGNAQVYSYGAANLSSIVHQPDVAVSGNSINTTYAANSITTLIIPASGTQPTPTPTTVVTPTPTPTGGDVTLNPTADRDNYASHNGTENRLDISQYQTAYLKFDISSASSVNTAHFRVYRDLASQGAINVTALQVGDSSWTESSNNLPAVGDVISTQSSPGSGYVDFDVSSYIKAAKASGSNLVTLAVKSDTSGWQDLDSRESDNNKPQLVISTTSTPTGGTLTPTADRDNYASHNGTENRLDISQYQTAYLKFDISSIGSVNTAHFKVYRDLASQGVIHITALQVGNSSWTESSNNLPEVGDVISTQMSPASGYVDFDVSSYIKAAKASGSNVVTLAVSSDTTGWQDLDSRESDNNKPQLIIS</sequence>
<dbReference type="Gene3D" id="3.20.20.80">
    <property type="entry name" value="Glycosidases"/>
    <property type="match status" value="1"/>
</dbReference>
<evidence type="ECO:0000256" key="4">
    <source>
        <dbReference type="SAM" id="MobiDB-lite"/>
    </source>
</evidence>
<dbReference type="Gene3D" id="2.60.40.1180">
    <property type="entry name" value="Golgi alpha-mannosidase II"/>
    <property type="match status" value="1"/>
</dbReference>
<evidence type="ECO:0000256" key="3">
    <source>
        <dbReference type="ARBA" id="ARBA00022729"/>
    </source>
</evidence>
<feature type="domain" description="Carbohydrate-binding module family 96" evidence="6">
    <location>
        <begin position="747"/>
        <end position="878"/>
    </location>
</feature>
<dbReference type="InterPro" id="IPR055372">
    <property type="entry name" value="CBM96"/>
</dbReference>
<dbReference type="InterPro" id="IPR017853">
    <property type="entry name" value="GH"/>
</dbReference>
<evidence type="ECO:0000256" key="2">
    <source>
        <dbReference type="ARBA" id="ARBA00022525"/>
    </source>
</evidence>
<evidence type="ECO:0000259" key="6">
    <source>
        <dbReference type="Pfam" id="PF24517"/>
    </source>
</evidence>
<accession>A0A402B147</accession>
<feature type="compositionally biased region" description="Basic and acidic residues" evidence="4">
    <location>
        <begin position="741"/>
        <end position="751"/>
    </location>
</feature>
<dbReference type="Proteomes" id="UP000287171">
    <property type="component" value="Unassembled WGS sequence"/>
</dbReference>
<feature type="region of interest" description="Disordered" evidence="4">
    <location>
        <begin position="560"/>
        <end position="584"/>
    </location>
</feature>
<reference evidence="8" key="1">
    <citation type="submission" date="2018-12" db="EMBL/GenBank/DDBJ databases">
        <title>Tengunoibacter tsumagoiensis gen. nov., sp. nov., Dictyobacter kobayashii sp. nov., D. alpinus sp. nov., and D. joshuensis sp. nov. and description of Dictyobacteraceae fam. nov. within the order Ktedonobacterales isolated from Tengu-no-mugimeshi.</title>
        <authorList>
            <person name="Wang C.M."/>
            <person name="Zheng Y."/>
            <person name="Sakai Y."/>
            <person name="Toyoda A."/>
            <person name="Minakuchi Y."/>
            <person name="Abe K."/>
            <person name="Yokota A."/>
            <person name="Yabe S."/>
        </authorList>
    </citation>
    <scope>NUCLEOTIDE SEQUENCE [LARGE SCALE GENOMIC DNA]</scope>
    <source>
        <strain evidence="8">Uno16</strain>
    </source>
</reference>